<dbReference type="AlphaFoldDB" id="V5Z7N1"/>
<keyword evidence="1" id="KW-1133">Transmembrane helix</keyword>
<feature type="transmembrane region" description="Helical" evidence="1">
    <location>
        <begin position="310"/>
        <end position="331"/>
    </location>
</feature>
<evidence type="ECO:0000313" key="3">
    <source>
        <dbReference type="Proteomes" id="UP000018217"/>
    </source>
</evidence>
<dbReference type="RefSeq" id="WP_023654823.1">
    <property type="nucleotide sequence ID" value="NZ_CAHS01000014.1"/>
</dbReference>
<comment type="caution">
    <text evidence="2">The sequence shown here is derived from an EMBL/GenBank/DDBJ whole genome shotgun (WGS) entry which is preliminary data.</text>
</comment>
<feature type="transmembrane region" description="Helical" evidence="1">
    <location>
        <begin position="281"/>
        <end position="304"/>
    </location>
</feature>
<dbReference type="OrthoDB" id="1317478at2"/>
<dbReference type="InterPro" id="IPR025686">
    <property type="entry name" value="Glucos_trans_II"/>
</dbReference>
<keyword evidence="1" id="KW-0812">Transmembrane</keyword>
<feature type="transmembrane region" description="Helical" evidence="1">
    <location>
        <begin position="161"/>
        <end position="183"/>
    </location>
</feature>
<organism evidence="2 3">
    <name type="scientific">Erwinia piriflorinigrans CFBP 5888</name>
    <dbReference type="NCBI Taxonomy" id="1161919"/>
    <lineage>
        <taxon>Bacteria</taxon>
        <taxon>Pseudomonadati</taxon>
        <taxon>Pseudomonadota</taxon>
        <taxon>Gammaproteobacteria</taxon>
        <taxon>Enterobacterales</taxon>
        <taxon>Erwiniaceae</taxon>
        <taxon>Erwinia</taxon>
    </lineage>
</organism>
<feature type="transmembrane region" description="Helical" evidence="1">
    <location>
        <begin position="122"/>
        <end position="141"/>
    </location>
</feature>
<keyword evidence="3" id="KW-1185">Reference proteome</keyword>
<keyword evidence="1" id="KW-0472">Membrane</keyword>
<gene>
    <name evidence="2" type="ORF">EPIR_1660</name>
</gene>
<dbReference type="EMBL" id="CAHS01000014">
    <property type="protein sequence ID" value="CCG87025.1"/>
    <property type="molecule type" value="Genomic_DNA"/>
</dbReference>
<feature type="transmembrane region" description="Helical" evidence="1">
    <location>
        <begin position="70"/>
        <end position="89"/>
    </location>
</feature>
<dbReference type="Proteomes" id="UP000018217">
    <property type="component" value="Unassembled WGS sequence"/>
</dbReference>
<evidence type="ECO:0000256" key="1">
    <source>
        <dbReference type="SAM" id="Phobius"/>
    </source>
</evidence>
<name>V5Z7N1_9GAMM</name>
<feature type="transmembrane region" description="Helical" evidence="1">
    <location>
        <begin position="195"/>
        <end position="215"/>
    </location>
</feature>
<proteinExistence type="predicted"/>
<accession>V5Z7N1</accession>
<reference evidence="2 3" key="1">
    <citation type="journal article" date="2013" name="Syst. Appl. Microbiol.">
        <title>Phylogenetic position and virulence apparatus of the pear flower necrosis pathogen Erwinia piriflorinigrans CFBP 5888T as assessed by comparative genomics.</title>
        <authorList>
            <person name="Smits T.H."/>
            <person name="Rezzonico F."/>
            <person name="Lopez M.M."/>
            <person name="Blom J."/>
            <person name="Goesmann A."/>
            <person name="Frey J.E."/>
            <person name="Duffy B."/>
        </authorList>
    </citation>
    <scope>NUCLEOTIDE SEQUENCE [LARGE SCALE GENOMIC DNA]</scope>
    <source>
        <strain evidence="3">CFBP5888</strain>
    </source>
</reference>
<feature type="transmembrane region" description="Helical" evidence="1">
    <location>
        <begin position="255"/>
        <end position="274"/>
    </location>
</feature>
<evidence type="ECO:0000313" key="2">
    <source>
        <dbReference type="EMBL" id="CCG87025.1"/>
    </source>
</evidence>
<sequence>MISINDRKLLALYSCLTLIFLYPLIQAGVFYRDDLDRAITGQYGWRGLGRPVADILMKILSASGHYNLDLFPYTMIVSCLLIGASCLLLSQHLIKQDVPHANFIASLLIFNPYLLQNLAYRYDSLGMALAFLLAVLSYTYSNNSAVRETTLKLTAGILALTLYQPCTNIFIALLAIDVLIIAFKNHKKIEKTLHLIVKNTILFILFNLIYMVLFAPKNNTRAKLVTPDSQGFDKISHTVNELSDLVSSYFYAPSYIYFLLPLLVAVTLIAFNIYQKKIKAISFLLPATLALLIFLMSLMGPTIFLQDAPVLPRAIVTFSVIFILISIPVVYLSPRLRYISLIPVITAFAFSAQLSSTIKSQYEYEDFVFSMITRDLINHPGINTILTTGQVNLNERAKLLINNKPVINYFVSPAGQFLASFQLINKGLTQTTHGYGEENDNKKILQHIMEKGTEPTVCNPEYCIYIKNDLAVIKLGNSIL</sequence>
<protein>
    <submittedName>
        <fullName evidence="2">Putative 55,3 kDa protein in gtrB 5'region</fullName>
    </submittedName>
</protein>
<dbReference type="Pfam" id="PF14264">
    <property type="entry name" value="Glucos_trans_II"/>
    <property type="match status" value="1"/>
</dbReference>